<keyword evidence="2" id="KW-1003">Cell membrane</keyword>
<evidence type="ECO:0000256" key="4">
    <source>
        <dbReference type="ARBA" id="ARBA00022989"/>
    </source>
</evidence>
<evidence type="ECO:0000256" key="2">
    <source>
        <dbReference type="ARBA" id="ARBA00022475"/>
    </source>
</evidence>
<name>A0ABU1T1Q0_9ACTO</name>
<organism evidence="9 10">
    <name type="scientific">Arcanobacterium hippocoleae</name>
    <dbReference type="NCBI Taxonomy" id="149017"/>
    <lineage>
        <taxon>Bacteria</taxon>
        <taxon>Bacillati</taxon>
        <taxon>Actinomycetota</taxon>
        <taxon>Actinomycetes</taxon>
        <taxon>Actinomycetales</taxon>
        <taxon>Actinomycetaceae</taxon>
        <taxon>Arcanobacterium</taxon>
    </lineage>
</organism>
<evidence type="ECO:0000256" key="7">
    <source>
        <dbReference type="SAM" id="Phobius"/>
    </source>
</evidence>
<keyword evidence="3 7" id="KW-0812">Transmembrane</keyword>
<feature type="transmembrane region" description="Helical" evidence="7">
    <location>
        <begin position="37"/>
        <end position="54"/>
    </location>
</feature>
<evidence type="ECO:0000256" key="3">
    <source>
        <dbReference type="ARBA" id="ARBA00022692"/>
    </source>
</evidence>
<reference evidence="9 10" key="1">
    <citation type="submission" date="2023-07" db="EMBL/GenBank/DDBJ databases">
        <title>Sequencing the genomes of 1000 actinobacteria strains.</title>
        <authorList>
            <person name="Klenk H.-P."/>
        </authorList>
    </citation>
    <scope>NUCLEOTIDE SEQUENCE [LARGE SCALE GENOMIC DNA]</scope>
    <source>
        <strain evidence="9 10">DSM 15539</strain>
    </source>
</reference>
<keyword evidence="5 7" id="KW-0472">Membrane</keyword>
<dbReference type="Pfam" id="PF13396">
    <property type="entry name" value="PLDc_N"/>
    <property type="match status" value="1"/>
</dbReference>
<keyword evidence="4 7" id="KW-1133">Transmembrane helix</keyword>
<dbReference type="Proteomes" id="UP001266099">
    <property type="component" value="Unassembled WGS sequence"/>
</dbReference>
<evidence type="ECO:0000259" key="8">
    <source>
        <dbReference type="Pfam" id="PF13396"/>
    </source>
</evidence>
<sequence length="145" mass="16187">MPRVILVLVLLALIIYALIDCIRTDSAAMPARVAKPIWIIGIIFVPVLGALLWVGSKLQKIIQADSQFGAADLADKFRKGKNPQSSAPIAPDDDPDFLSRLEAQNRRRHYEQKKAEENPDLDEQRKNRDEDDDTPRGLYGSGSFS</sequence>
<evidence type="ECO:0000313" key="9">
    <source>
        <dbReference type="EMBL" id="MDR6939295.1"/>
    </source>
</evidence>
<accession>A0ABU1T1Q0</accession>
<proteinExistence type="predicted"/>
<comment type="caution">
    <text evidence="9">The sequence shown here is derived from an EMBL/GenBank/DDBJ whole genome shotgun (WGS) entry which is preliminary data.</text>
</comment>
<evidence type="ECO:0000313" key="10">
    <source>
        <dbReference type="Proteomes" id="UP001266099"/>
    </source>
</evidence>
<evidence type="ECO:0000256" key="1">
    <source>
        <dbReference type="ARBA" id="ARBA00004651"/>
    </source>
</evidence>
<evidence type="ECO:0000256" key="5">
    <source>
        <dbReference type="ARBA" id="ARBA00023136"/>
    </source>
</evidence>
<gene>
    <name evidence="9" type="ORF">J2S36_000838</name>
</gene>
<comment type="subcellular location">
    <subcellularLocation>
        <location evidence="1">Cell membrane</location>
        <topology evidence="1">Multi-pass membrane protein</topology>
    </subcellularLocation>
</comment>
<feature type="region of interest" description="Disordered" evidence="6">
    <location>
        <begin position="78"/>
        <end position="145"/>
    </location>
</feature>
<dbReference type="RefSeq" id="WP_309955876.1">
    <property type="nucleotide sequence ID" value="NZ_JAVDUJ010000001.1"/>
</dbReference>
<protein>
    <submittedName>
        <fullName evidence="9">Sugar lactone lactonase YvrE</fullName>
    </submittedName>
</protein>
<evidence type="ECO:0000256" key="6">
    <source>
        <dbReference type="SAM" id="MobiDB-lite"/>
    </source>
</evidence>
<feature type="domain" description="Cardiolipin synthase N-terminal" evidence="8">
    <location>
        <begin position="12"/>
        <end position="53"/>
    </location>
</feature>
<feature type="compositionally biased region" description="Basic and acidic residues" evidence="6">
    <location>
        <begin position="112"/>
        <end position="129"/>
    </location>
</feature>
<dbReference type="InterPro" id="IPR027379">
    <property type="entry name" value="CLS_N"/>
</dbReference>
<keyword evidence="10" id="KW-1185">Reference proteome</keyword>
<dbReference type="EMBL" id="JAVDUJ010000001">
    <property type="protein sequence ID" value="MDR6939295.1"/>
    <property type="molecule type" value="Genomic_DNA"/>
</dbReference>